<feature type="domain" description="Tyr recombinase" evidence="6">
    <location>
        <begin position="341"/>
        <end position="548"/>
    </location>
</feature>
<keyword evidence="4" id="KW-0233">DNA recombination</keyword>
<proteinExistence type="inferred from homology"/>
<dbReference type="InterPro" id="IPR002104">
    <property type="entry name" value="Integrase_catalytic"/>
</dbReference>
<dbReference type="AlphaFoldDB" id="A0A6I6JCI7"/>
<dbReference type="InterPro" id="IPR013762">
    <property type="entry name" value="Integrase-like_cat_sf"/>
</dbReference>
<dbReference type="InterPro" id="IPR010998">
    <property type="entry name" value="Integrase_recombinase_N"/>
</dbReference>
<accession>A0A6I6JCI7</accession>
<keyword evidence="3 5" id="KW-0238">DNA-binding</keyword>
<dbReference type="Gene3D" id="1.10.150.130">
    <property type="match status" value="1"/>
</dbReference>
<dbReference type="RefSeq" id="WP_158947906.1">
    <property type="nucleotide sequence ID" value="NZ_CP046400.1"/>
</dbReference>
<sequence>MSDYLTLQGTTYHFRYFIPEPLQPTIGKKVIKISLKTGRKRLAKRKAGQLASAVRKFLERAMRSKSMDKQQLQRNLRTYLKYLVELDDFLRSAPVEIEDDAGLSTFFLDQVTESMKKADNASIKPFIDEFLSMSGFAPIPVDTLEYNLLARQMHKVIVQFAHVGKLRAEGDVIAEQEYLDKLFPDEAFTAHARPAASPLPAPLAVTPPPVPEFDPEPIEELIVDFINASEKTPETNVKYEFTIREFMAITGAVHIEDVNHPMMREYVEVLKALPPNYTKNFPNLSVVEVSRLEHDKTVTARTVNDKIGVMGRFFRWAINQGYMTTNFADGKRLPKGKPQHSTHEAYTIEDLRKMFAAPQYVNDSFRSPYQFWMVPLALYTGARQSELAQLRCDDLYKADDLWCIRIRPDDEDDSSRVKTVNAIRTVPLHPVLTDELNFPAFVERVHKAGHDRVFPEIKPRQGKYGKVVSQWFNDRFKKKLDIQPPRAGFKKDFHSFRNTFIDAAKQARVPIEMVEETVGHASALGNRQQSMSGDYYASDYNEWIRYEELMLKVNFDVKLSHLTNSKYHPGKK</sequence>
<evidence type="ECO:0000259" key="7">
    <source>
        <dbReference type="PROSITE" id="PS51900"/>
    </source>
</evidence>
<dbReference type="KEGG" id="psel:GM415_10450"/>
<dbReference type="Pfam" id="PF00589">
    <property type="entry name" value="Phage_integrase"/>
    <property type="match status" value="1"/>
</dbReference>
<feature type="domain" description="Core-binding (CB)" evidence="7">
    <location>
        <begin position="216"/>
        <end position="318"/>
    </location>
</feature>
<evidence type="ECO:0000256" key="4">
    <source>
        <dbReference type="ARBA" id="ARBA00023172"/>
    </source>
</evidence>
<evidence type="ECO:0000259" key="6">
    <source>
        <dbReference type="PROSITE" id="PS51898"/>
    </source>
</evidence>
<evidence type="ECO:0000313" key="8">
    <source>
        <dbReference type="EMBL" id="QGY40525.1"/>
    </source>
</evidence>
<name>A0A6I6JCI7_9BACT</name>
<dbReference type="EMBL" id="CP046400">
    <property type="protein sequence ID" value="QGY40525.1"/>
    <property type="molecule type" value="Genomic_DNA"/>
</dbReference>
<dbReference type="GO" id="GO:0003677">
    <property type="term" value="F:DNA binding"/>
    <property type="evidence" value="ECO:0007669"/>
    <property type="project" value="UniProtKB-UniRule"/>
</dbReference>
<evidence type="ECO:0000256" key="1">
    <source>
        <dbReference type="ARBA" id="ARBA00008857"/>
    </source>
</evidence>
<evidence type="ECO:0000256" key="2">
    <source>
        <dbReference type="ARBA" id="ARBA00022908"/>
    </source>
</evidence>
<dbReference type="InterPro" id="IPR011010">
    <property type="entry name" value="DNA_brk_join_enz"/>
</dbReference>
<dbReference type="GO" id="GO:0015074">
    <property type="term" value="P:DNA integration"/>
    <property type="evidence" value="ECO:0007669"/>
    <property type="project" value="UniProtKB-KW"/>
</dbReference>
<evidence type="ECO:0000256" key="3">
    <source>
        <dbReference type="ARBA" id="ARBA00023125"/>
    </source>
</evidence>
<dbReference type="CDD" id="cd01184">
    <property type="entry name" value="INT_C_like_1"/>
    <property type="match status" value="1"/>
</dbReference>
<evidence type="ECO:0000313" key="9">
    <source>
        <dbReference type="Proteomes" id="UP000428328"/>
    </source>
</evidence>
<dbReference type="InterPro" id="IPR050090">
    <property type="entry name" value="Tyrosine_recombinase_XerCD"/>
</dbReference>
<dbReference type="PANTHER" id="PTHR30349:SF41">
    <property type="entry name" value="INTEGRASE_RECOMBINASE PROTEIN MJ0367-RELATED"/>
    <property type="match status" value="1"/>
</dbReference>
<dbReference type="GO" id="GO:0006310">
    <property type="term" value="P:DNA recombination"/>
    <property type="evidence" value="ECO:0007669"/>
    <property type="project" value="UniProtKB-KW"/>
</dbReference>
<dbReference type="PROSITE" id="PS51898">
    <property type="entry name" value="TYR_RECOMBINASE"/>
    <property type="match status" value="1"/>
</dbReference>
<dbReference type="PANTHER" id="PTHR30349">
    <property type="entry name" value="PHAGE INTEGRASE-RELATED"/>
    <property type="match status" value="1"/>
</dbReference>
<keyword evidence="9" id="KW-1185">Reference proteome</keyword>
<dbReference type="Gene3D" id="1.10.443.10">
    <property type="entry name" value="Intergrase catalytic core"/>
    <property type="match status" value="1"/>
</dbReference>
<dbReference type="PROSITE" id="PS51900">
    <property type="entry name" value="CB"/>
    <property type="match status" value="1"/>
</dbReference>
<protein>
    <submittedName>
        <fullName evidence="8">Tyrosine-type recombinase/integrase</fullName>
    </submittedName>
</protein>
<comment type="similarity">
    <text evidence="1">Belongs to the 'phage' integrase family.</text>
</comment>
<dbReference type="InterPro" id="IPR044068">
    <property type="entry name" value="CB"/>
</dbReference>
<gene>
    <name evidence="8" type="ORF">GM415_10450</name>
</gene>
<dbReference type="InterPro" id="IPR046668">
    <property type="entry name" value="DUF6538"/>
</dbReference>
<organism evidence="8 9">
    <name type="scientific">Pseudodesulfovibrio cashew</name>
    <dbReference type="NCBI Taxonomy" id="2678688"/>
    <lineage>
        <taxon>Bacteria</taxon>
        <taxon>Pseudomonadati</taxon>
        <taxon>Thermodesulfobacteriota</taxon>
        <taxon>Desulfovibrionia</taxon>
        <taxon>Desulfovibrionales</taxon>
        <taxon>Desulfovibrionaceae</taxon>
    </lineage>
</organism>
<dbReference type="Proteomes" id="UP000428328">
    <property type="component" value="Chromosome"/>
</dbReference>
<dbReference type="SUPFAM" id="SSF56349">
    <property type="entry name" value="DNA breaking-rejoining enzymes"/>
    <property type="match status" value="1"/>
</dbReference>
<reference evidence="8 9" key="1">
    <citation type="submission" date="2019-11" db="EMBL/GenBank/DDBJ databases">
        <authorList>
            <person name="Zheng R.K."/>
            <person name="Sun C.M."/>
        </authorList>
    </citation>
    <scope>NUCLEOTIDE SEQUENCE [LARGE SCALE GENOMIC DNA]</scope>
    <source>
        <strain evidence="8 9">SRB007</strain>
    </source>
</reference>
<evidence type="ECO:0000256" key="5">
    <source>
        <dbReference type="PROSITE-ProRule" id="PRU01248"/>
    </source>
</evidence>
<keyword evidence="2" id="KW-0229">DNA integration</keyword>
<dbReference type="Pfam" id="PF20172">
    <property type="entry name" value="DUF6538"/>
    <property type="match status" value="1"/>
</dbReference>